<reference evidence="7" key="1">
    <citation type="journal article" date="2010" name="Science">
        <title>Plasticity of animal genome architecture unmasked by rapid evolution of a pelagic tunicate.</title>
        <authorList>
            <person name="Denoeud F."/>
            <person name="Henriet S."/>
            <person name="Mungpakdee S."/>
            <person name="Aury J.M."/>
            <person name="Da Silva C."/>
            <person name="Brinkmann H."/>
            <person name="Mikhaleva J."/>
            <person name="Olsen L.C."/>
            <person name="Jubin C."/>
            <person name="Canestro C."/>
            <person name="Bouquet J.M."/>
            <person name="Danks G."/>
            <person name="Poulain J."/>
            <person name="Campsteijn C."/>
            <person name="Adamski M."/>
            <person name="Cross I."/>
            <person name="Yadetie F."/>
            <person name="Muffato M."/>
            <person name="Louis A."/>
            <person name="Butcher S."/>
            <person name="Tsagkogeorga G."/>
            <person name="Konrad A."/>
            <person name="Singh S."/>
            <person name="Jensen M.F."/>
            <person name="Cong E.H."/>
            <person name="Eikeseth-Otteraa H."/>
            <person name="Noel B."/>
            <person name="Anthouard V."/>
            <person name="Porcel B.M."/>
            <person name="Kachouri-Lafond R."/>
            <person name="Nishino A."/>
            <person name="Ugolini M."/>
            <person name="Chourrout P."/>
            <person name="Nishida H."/>
            <person name="Aasland R."/>
            <person name="Huzurbazar S."/>
            <person name="Westhof E."/>
            <person name="Delsuc F."/>
            <person name="Lehrach H."/>
            <person name="Reinhardt R."/>
            <person name="Weissenbach J."/>
            <person name="Roy S.W."/>
            <person name="Artiguenave F."/>
            <person name="Postlethwait J.H."/>
            <person name="Manak J.R."/>
            <person name="Thompson E.M."/>
            <person name="Jaillon O."/>
            <person name="Du Pasquier L."/>
            <person name="Boudinot P."/>
            <person name="Liberles D.A."/>
            <person name="Volff J.N."/>
            <person name="Philippe H."/>
            <person name="Lenhard B."/>
            <person name="Roest Crollius H."/>
            <person name="Wincker P."/>
            <person name="Chourrout D."/>
        </authorList>
    </citation>
    <scope>NUCLEOTIDE SEQUENCE [LARGE SCALE GENOMIC DNA]</scope>
</reference>
<dbReference type="InterPro" id="IPR012919">
    <property type="entry name" value="SUN_dom"/>
</dbReference>
<protein>
    <recommendedName>
        <fullName evidence="6">SUN domain-containing protein</fullName>
    </recommendedName>
</protein>
<evidence type="ECO:0000313" key="7">
    <source>
        <dbReference type="EMBL" id="CBY37262.1"/>
    </source>
</evidence>
<evidence type="ECO:0000256" key="4">
    <source>
        <dbReference type="ARBA" id="ARBA00023136"/>
    </source>
</evidence>
<accession>E4YP64</accession>
<dbReference type="Proteomes" id="UP000011014">
    <property type="component" value="Unassembled WGS sequence"/>
</dbReference>
<dbReference type="EMBL" id="FN654931">
    <property type="protein sequence ID" value="CBY37262.1"/>
    <property type="molecule type" value="Genomic_DNA"/>
</dbReference>
<dbReference type="PANTHER" id="PTHR12911">
    <property type="entry name" value="SAD1/UNC-84-LIKE PROTEIN-RELATED"/>
    <property type="match status" value="1"/>
</dbReference>
<dbReference type="AlphaFoldDB" id="E4YP64"/>
<evidence type="ECO:0000256" key="5">
    <source>
        <dbReference type="SAM" id="Coils"/>
    </source>
</evidence>
<sequence length="432" mass="48004">RSMVTPAKAQPEKYHGVVRELPRVDLDRSGSSGSSSLNASTLLYHEEKVSNVTLLEHWIKANLKTVISLFACLLIICVAAQLGRFEGEASEEPHYENIMTNTIVPDFSPMQKQLEELKLMVTSLNEKQEASEKLLGKLPEQLELLQRLANKQEAQMQTMKVRTTMTPPQRIIEPCDFKDSEERILNSLKDELDNIGNSYEGLQSDFEAKYDLFFAQIGEVSKILRDGSQVASKDSCDSQQAPSLDIGQIMEEKLWQFDADRTGMADFALESAGAEIIPEHTSQGMKNYSPMLSIWKFPVFFQKMSPRIAITPGASPGSCFAFEGGSGTLGIKLSQLIVVQNITLQHIPKETSPVGHIESAPRSFELFSINGHSEESLGVFEFSDEGKPIQTFQVKGNAIVSAVKFKFISNWGAAHTCIYRTRVHGSLSHNVV</sequence>
<keyword evidence="4" id="KW-0472">Membrane</keyword>
<dbReference type="InterPro" id="IPR045119">
    <property type="entry name" value="SUN1-5"/>
</dbReference>
<evidence type="ECO:0000259" key="6">
    <source>
        <dbReference type="PROSITE" id="PS51469"/>
    </source>
</evidence>
<dbReference type="GO" id="GO:0043495">
    <property type="term" value="F:protein-membrane adaptor activity"/>
    <property type="evidence" value="ECO:0007669"/>
    <property type="project" value="TreeGrafter"/>
</dbReference>
<feature type="domain" description="SUN" evidence="6">
    <location>
        <begin position="273"/>
        <end position="428"/>
    </location>
</feature>
<feature type="coiled-coil region" evidence="5">
    <location>
        <begin position="114"/>
        <end position="205"/>
    </location>
</feature>
<feature type="non-terminal residue" evidence="7">
    <location>
        <position position="1"/>
    </location>
</feature>
<evidence type="ECO:0000256" key="2">
    <source>
        <dbReference type="ARBA" id="ARBA00022692"/>
    </source>
</evidence>
<dbReference type="PROSITE" id="PS51469">
    <property type="entry name" value="SUN"/>
    <property type="match status" value="1"/>
</dbReference>
<dbReference type="PANTHER" id="PTHR12911:SF8">
    <property type="entry name" value="KLAROID PROTEIN-RELATED"/>
    <property type="match status" value="1"/>
</dbReference>
<keyword evidence="5" id="KW-0175">Coiled coil</keyword>
<name>E4YP64_OIKDI</name>
<keyword evidence="2" id="KW-0812">Transmembrane</keyword>
<evidence type="ECO:0000256" key="1">
    <source>
        <dbReference type="ARBA" id="ARBA00004370"/>
    </source>
</evidence>
<evidence type="ECO:0000256" key="3">
    <source>
        <dbReference type="ARBA" id="ARBA00022989"/>
    </source>
</evidence>
<gene>
    <name evidence="7" type="ORF">GSOID_T00030350001</name>
</gene>
<dbReference type="Pfam" id="PF07738">
    <property type="entry name" value="Sad1_UNC"/>
    <property type="match status" value="1"/>
</dbReference>
<dbReference type="GO" id="GO:0034993">
    <property type="term" value="C:meiotic nuclear membrane microtubule tethering complex"/>
    <property type="evidence" value="ECO:0007669"/>
    <property type="project" value="TreeGrafter"/>
</dbReference>
<comment type="subcellular location">
    <subcellularLocation>
        <location evidence="1">Membrane</location>
    </subcellularLocation>
</comment>
<keyword evidence="3" id="KW-1133">Transmembrane helix</keyword>
<organism evidence="7">
    <name type="scientific">Oikopleura dioica</name>
    <name type="common">Tunicate</name>
    <dbReference type="NCBI Taxonomy" id="34765"/>
    <lineage>
        <taxon>Eukaryota</taxon>
        <taxon>Metazoa</taxon>
        <taxon>Chordata</taxon>
        <taxon>Tunicata</taxon>
        <taxon>Appendicularia</taxon>
        <taxon>Copelata</taxon>
        <taxon>Oikopleuridae</taxon>
        <taxon>Oikopleura</taxon>
    </lineage>
</organism>
<dbReference type="Gene3D" id="2.60.120.260">
    <property type="entry name" value="Galactose-binding domain-like"/>
    <property type="match status" value="1"/>
</dbReference>
<proteinExistence type="predicted"/>